<sequence length="208" mass="22195">MTVTTGMPTRRAFGRLLAGVLATGGAAPFLTPALAREPPATESWARYEALVAALLETSSATATLAAWSRQRGWDDRIVAHKLEADMRPAPGRIAALLDIPEGEIVGYRKVALASGDRVLSRADNWFTPGRLFSGVNAGLDASQTPFGRLVSRMSPTRRVISADRLWAIPHEAAPAEVFRLFAVVSGATDAGLKPLAVVNETYQAVMVT</sequence>
<proteinExistence type="predicted"/>
<protein>
    <submittedName>
        <fullName evidence="1">Uncharacterized protein</fullName>
    </submittedName>
</protein>
<dbReference type="SUPFAM" id="SSF64288">
    <property type="entry name" value="Chorismate lyase-like"/>
    <property type="match status" value="1"/>
</dbReference>
<dbReference type="InterPro" id="IPR006311">
    <property type="entry name" value="TAT_signal"/>
</dbReference>
<keyword evidence="2" id="KW-1185">Reference proteome</keyword>
<dbReference type="InterPro" id="IPR028978">
    <property type="entry name" value="Chorismate_lyase_/UTRA_dom_sf"/>
</dbReference>
<comment type="caution">
    <text evidence="1">The sequence shown here is derived from an EMBL/GenBank/DDBJ whole genome shotgun (WGS) entry which is preliminary data.</text>
</comment>
<dbReference type="PROSITE" id="PS51318">
    <property type="entry name" value="TAT"/>
    <property type="match status" value="1"/>
</dbReference>
<gene>
    <name evidence="1" type="ORF">EV666_110117</name>
</gene>
<reference evidence="1 2" key="1">
    <citation type="submission" date="2019-03" db="EMBL/GenBank/DDBJ databases">
        <title>Genomic Encyclopedia of Type Strains, Phase IV (KMG-IV): sequencing the most valuable type-strain genomes for metagenomic binning, comparative biology and taxonomic classification.</title>
        <authorList>
            <person name="Goeker M."/>
        </authorList>
    </citation>
    <scope>NUCLEOTIDE SEQUENCE [LARGE SCALE GENOMIC DNA]</scope>
    <source>
        <strain evidence="1 2">DSM 22958</strain>
    </source>
</reference>
<dbReference type="EMBL" id="SLWL01000010">
    <property type="protein sequence ID" value="TCO12078.1"/>
    <property type="molecule type" value="Genomic_DNA"/>
</dbReference>
<dbReference type="AlphaFoldDB" id="A0A4R2GR40"/>
<name>A0A4R2GR40_9HYPH</name>
<dbReference type="RefSeq" id="WP_132008210.1">
    <property type="nucleotide sequence ID" value="NZ_JBHUNN010000002.1"/>
</dbReference>
<accession>A0A4R2GR40</accession>
<evidence type="ECO:0000313" key="2">
    <source>
        <dbReference type="Proteomes" id="UP000294881"/>
    </source>
</evidence>
<dbReference type="OrthoDB" id="7862147at2"/>
<dbReference type="Proteomes" id="UP000294881">
    <property type="component" value="Unassembled WGS sequence"/>
</dbReference>
<dbReference type="Gene3D" id="3.40.1410.10">
    <property type="entry name" value="Chorismate lyase-like"/>
    <property type="match status" value="1"/>
</dbReference>
<organism evidence="1 2">
    <name type="scientific">Camelimonas lactis</name>
    <dbReference type="NCBI Taxonomy" id="659006"/>
    <lineage>
        <taxon>Bacteria</taxon>
        <taxon>Pseudomonadati</taxon>
        <taxon>Pseudomonadota</taxon>
        <taxon>Alphaproteobacteria</taxon>
        <taxon>Hyphomicrobiales</taxon>
        <taxon>Chelatococcaceae</taxon>
        <taxon>Camelimonas</taxon>
    </lineage>
</organism>
<evidence type="ECO:0000313" key="1">
    <source>
        <dbReference type="EMBL" id="TCO12078.1"/>
    </source>
</evidence>